<dbReference type="InterPro" id="IPR003660">
    <property type="entry name" value="HAMP_dom"/>
</dbReference>
<dbReference type="Gene3D" id="6.10.340.10">
    <property type="match status" value="1"/>
</dbReference>
<dbReference type="PROSITE" id="PS50885">
    <property type="entry name" value="HAMP"/>
    <property type="match status" value="1"/>
</dbReference>
<gene>
    <name evidence="7" type="ORF">CSX02_08815</name>
</gene>
<keyword evidence="3" id="KW-0808">Transferase</keyword>
<keyword evidence="4 7" id="KW-0418">Kinase</keyword>
<proteinExistence type="predicted"/>
<keyword evidence="5" id="KW-1133">Transmembrane helix</keyword>
<dbReference type="PANTHER" id="PTHR34220:SF7">
    <property type="entry name" value="SENSOR HISTIDINE KINASE YPDA"/>
    <property type="match status" value="1"/>
</dbReference>
<dbReference type="SMART" id="SM00387">
    <property type="entry name" value="HATPase_c"/>
    <property type="match status" value="1"/>
</dbReference>
<dbReference type="SMART" id="SM00304">
    <property type="entry name" value="HAMP"/>
    <property type="match status" value="1"/>
</dbReference>
<evidence type="ECO:0000256" key="3">
    <source>
        <dbReference type="ARBA" id="ARBA00022679"/>
    </source>
</evidence>
<evidence type="ECO:0000256" key="1">
    <source>
        <dbReference type="ARBA" id="ARBA00004370"/>
    </source>
</evidence>
<dbReference type="GO" id="GO:0016020">
    <property type="term" value="C:membrane"/>
    <property type="evidence" value="ECO:0007669"/>
    <property type="project" value="UniProtKB-SubCell"/>
</dbReference>
<dbReference type="EMBL" id="PDYG01000070">
    <property type="protein sequence ID" value="PHU37300.1"/>
    <property type="molecule type" value="Genomic_DNA"/>
</dbReference>
<evidence type="ECO:0000313" key="7">
    <source>
        <dbReference type="EMBL" id="PHU37300.1"/>
    </source>
</evidence>
<dbReference type="InterPro" id="IPR036890">
    <property type="entry name" value="HATPase_C_sf"/>
</dbReference>
<keyword evidence="5" id="KW-0812">Transmembrane</keyword>
<dbReference type="PANTHER" id="PTHR34220">
    <property type="entry name" value="SENSOR HISTIDINE KINASE YPDA"/>
    <property type="match status" value="1"/>
</dbReference>
<comment type="caution">
    <text evidence="7">The sequence shown here is derived from an EMBL/GenBank/DDBJ whole genome shotgun (WGS) entry which is preliminary data.</text>
</comment>
<evidence type="ECO:0000259" key="6">
    <source>
        <dbReference type="PROSITE" id="PS50885"/>
    </source>
</evidence>
<dbReference type="SUPFAM" id="SSF55874">
    <property type="entry name" value="ATPase domain of HSP90 chaperone/DNA topoisomerase II/histidine kinase"/>
    <property type="match status" value="1"/>
</dbReference>
<feature type="domain" description="HAMP" evidence="6">
    <location>
        <begin position="330"/>
        <end position="382"/>
    </location>
</feature>
<dbReference type="RefSeq" id="WP_099386402.1">
    <property type="nucleotide sequence ID" value="NZ_JANSWH010000012.1"/>
</dbReference>
<reference evidence="7 8" key="1">
    <citation type="submission" date="2017-10" db="EMBL/GenBank/DDBJ databases">
        <title>Resolving the taxonomy of Roseburia spp., Eubacterium rectale and Agathobacter spp. through phylogenomic analysis.</title>
        <authorList>
            <person name="Sheridan P.O."/>
            <person name="Walker A.W."/>
            <person name="Duncan S.H."/>
            <person name="Scott K.P."/>
            <person name="Toole P.W.O."/>
            <person name="Luis P."/>
            <person name="Flint H.J."/>
        </authorList>
    </citation>
    <scope>NUCLEOTIDE SEQUENCE [LARGE SCALE GENOMIC DNA]</scope>
    <source>
        <strain evidence="7 8">JK623</strain>
    </source>
</reference>
<dbReference type="InterPro" id="IPR050640">
    <property type="entry name" value="Bact_2-comp_sensor_kinase"/>
</dbReference>
<reference evidence="7 8" key="2">
    <citation type="submission" date="2017-10" db="EMBL/GenBank/DDBJ databases">
        <authorList>
            <person name="Banno H."/>
            <person name="Chua N.-H."/>
        </authorList>
    </citation>
    <scope>NUCLEOTIDE SEQUENCE [LARGE SCALE GENOMIC DNA]</scope>
    <source>
        <strain evidence="7 8">JK623</strain>
    </source>
</reference>
<dbReference type="Pfam" id="PF00672">
    <property type="entry name" value="HAMP"/>
    <property type="match status" value="1"/>
</dbReference>
<feature type="transmembrane region" description="Helical" evidence="5">
    <location>
        <begin position="307"/>
        <end position="329"/>
    </location>
</feature>
<keyword evidence="2" id="KW-0597">Phosphoprotein</keyword>
<dbReference type="CDD" id="cd18774">
    <property type="entry name" value="PDC2_HK_sensor"/>
    <property type="match status" value="1"/>
</dbReference>
<dbReference type="Proteomes" id="UP000224563">
    <property type="component" value="Unassembled WGS sequence"/>
</dbReference>
<accession>A0A2G3E2C1</accession>
<dbReference type="AlphaFoldDB" id="A0A2G3E2C1"/>
<dbReference type="Gene3D" id="3.30.565.10">
    <property type="entry name" value="Histidine kinase-like ATPase, C-terminal domain"/>
    <property type="match status" value="1"/>
</dbReference>
<dbReference type="InterPro" id="IPR003594">
    <property type="entry name" value="HATPase_dom"/>
</dbReference>
<evidence type="ECO:0000313" key="8">
    <source>
        <dbReference type="Proteomes" id="UP000224563"/>
    </source>
</evidence>
<dbReference type="InterPro" id="IPR010559">
    <property type="entry name" value="Sig_transdc_His_kin_internal"/>
</dbReference>
<evidence type="ECO:0000256" key="5">
    <source>
        <dbReference type="SAM" id="Phobius"/>
    </source>
</evidence>
<protein>
    <submittedName>
        <fullName evidence="7">Sensor histidine kinase</fullName>
    </submittedName>
</protein>
<evidence type="ECO:0000256" key="4">
    <source>
        <dbReference type="ARBA" id="ARBA00022777"/>
    </source>
</evidence>
<dbReference type="CDD" id="cd06225">
    <property type="entry name" value="HAMP"/>
    <property type="match status" value="1"/>
</dbReference>
<dbReference type="GO" id="GO:0000155">
    <property type="term" value="F:phosphorelay sensor kinase activity"/>
    <property type="evidence" value="ECO:0007669"/>
    <property type="project" value="InterPro"/>
</dbReference>
<name>A0A2G3E2C1_9FIRM</name>
<keyword evidence="8" id="KW-1185">Reference proteome</keyword>
<organism evidence="7 8">
    <name type="scientific">Agathobacter ruminis</name>
    <dbReference type="NCBI Taxonomy" id="1712665"/>
    <lineage>
        <taxon>Bacteria</taxon>
        <taxon>Bacillati</taxon>
        <taxon>Bacillota</taxon>
        <taxon>Clostridia</taxon>
        <taxon>Lachnospirales</taxon>
        <taxon>Lachnospiraceae</taxon>
        <taxon>Agathobacter</taxon>
    </lineage>
</organism>
<comment type="subcellular location">
    <subcellularLocation>
        <location evidence="1">Membrane</location>
    </subcellularLocation>
</comment>
<sequence length="600" mass="68715">MKIPVRIRSLRLQTKFVLCILLAACLPIITIGVVFFGRFYDMLISDTVKSEQVQTASLIPKIKERLGSITESMSEIEASDLYATMFHGEFDGDPVALMESDQADQFAKLAESIIQETAVTDIKIYCSLDEDSPIYETDFGRRFLVPEDRIKTTYWHGIFSATPSASLHCPKFYLGNYEIENYDDCAYMIRRSWLVNRKFETCYLAVYYPSEIYSGLLSESITVDDSVSYIINEREAVIATTNEALSGLYHLDYYDIQALLMASNSFVRQDVSGGSVYAAFYYIEETRWFVVTVLPERPLLHMANRTFIQFVIICIVSLVLSILVAIVIAHSMTRRISKLSKQMSSVEEGAPVPMKEPRTRDEVGKLISSYNYMTREINDLMQQQKKTAEELRLAEFQSLQAQINPHFLYNTMDMIHWMSLQGRNEEVSEVVQNLSRFYKLTLSRKRDLSSIENELEHAQVYLQLMNMRYDDKIDLVVDVPNELLQYRIPKLTFQPILENSILHGILEKEEKSGTIVLTAWEEEGDIVILISDDGVGMTEDEIARILSENVSHERKGSSIAIYNIHNRLRLLYGEPYGLTYQSNGGCDVTIRIPKIKKSSS</sequence>
<dbReference type="Pfam" id="PF02518">
    <property type="entry name" value="HATPase_c"/>
    <property type="match status" value="1"/>
</dbReference>
<evidence type="ECO:0000256" key="2">
    <source>
        <dbReference type="ARBA" id="ARBA00022553"/>
    </source>
</evidence>
<keyword evidence="5" id="KW-0472">Membrane</keyword>
<feature type="transmembrane region" description="Helical" evidence="5">
    <location>
        <begin position="16"/>
        <end position="40"/>
    </location>
</feature>
<dbReference type="Pfam" id="PF06580">
    <property type="entry name" value="His_kinase"/>
    <property type="match status" value="1"/>
</dbReference>